<organism evidence="2 3">
    <name type="scientific">Rhodococcoides kyotonense</name>
    <dbReference type="NCBI Taxonomy" id="398843"/>
    <lineage>
        <taxon>Bacteria</taxon>
        <taxon>Bacillati</taxon>
        <taxon>Actinomycetota</taxon>
        <taxon>Actinomycetes</taxon>
        <taxon>Mycobacteriales</taxon>
        <taxon>Nocardiaceae</taxon>
        <taxon>Rhodococcoides</taxon>
    </lineage>
</organism>
<comment type="caution">
    <text evidence="2">The sequence shown here is derived from an EMBL/GenBank/DDBJ whole genome shotgun (WGS) entry which is preliminary data.</text>
</comment>
<accession>A0A177YIH0</accession>
<protein>
    <recommendedName>
        <fullName evidence="1">DUF4166 domain-containing protein</fullName>
    </recommendedName>
</protein>
<dbReference type="EMBL" id="LVHI01000011">
    <property type="protein sequence ID" value="OAK55327.1"/>
    <property type="molecule type" value="Genomic_DNA"/>
</dbReference>
<evidence type="ECO:0000313" key="2">
    <source>
        <dbReference type="EMBL" id="OAK55327.1"/>
    </source>
</evidence>
<proteinExistence type="predicted"/>
<dbReference type="InterPro" id="IPR025311">
    <property type="entry name" value="DUF4166"/>
</dbReference>
<gene>
    <name evidence="2" type="ORF">A3K89_20795</name>
</gene>
<keyword evidence="3" id="KW-1185">Reference proteome</keyword>
<dbReference type="Proteomes" id="UP000077519">
    <property type="component" value="Unassembled WGS sequence"/>
</dbReference>
<evidence type="ECO:0000313" key="3">
    <source>
        <dbReference type="Proteomes" id="UP000077519"/>
    </source>
</evidence>
<dbReference type="RefSeq" id="WP_068424038.1">
    <property type="nucleotide sequence ID" value="NZ_LVHI01000011.1"/>
</dbReference>
<feature type="domain" description="DUF4166" evidence="1">
    <location>
        <begin position="31"/>
        <end position="215"/>
    </location>
</feature>
<evidence type="ECO:0000259" key="1">
    <source>
        <dbReference type="Pfam" id="PF13761"/>
    </source>
</evidence>
<dbReference type="Pfam" id="PF13761">
    <property type="entry name" value="DUF4166"/>
    <property type="match status" value="1"/>
</dbReference>
<sequence length="240" mass="26250">MGSGESHTPAATARATTSVVRTALGDAFDELHPKVQWRFGLSASDERCQVGVGVMEEMTHSALIPPPMLWLGARRGLFPGGKARDVPFTIVNYAYVDELGRDTLSFVRRFSFAGSPQGMNSVMVTPTVSTSPGHALDYLGFHSDMIVRTTCSVDDDGGLVLESGAPKVLGVPTPHLASATTIGREWWDEHEQRHRIQIEVTSPVMGRLFLYRGWFTAEERPCPAGDIPASAKPTRLERRE</sequence>
<name>A0A177YIH0_9NOCA</name>
<reference evidence="2 3" key="1">
    <citation type="submission" date="2016-03" db="EMBL/GenBank/DDBJ databases">
        <title>Genome sequence of Rhodococcus kyotonensis KB10.</title>
        <authorList>
            <person name="Jeong H."/>
            <person name="Hong C.E."/>
            <person name="Jo S.H."/>
            <person name="Park J.M."/>
        </authorList>
    </citation>
    <scope>NUCLEOTIDE SEQUENCE [LARGE SCALE GENOMIC DNA]</scope>
    <source>
        <strain evidence="2 3">KB10</strain>
    </source>
</reference>
<dbReference type="AlphaFoldDB" id="A0A177YIH0"/>